<keyword evidence="2" id="KW-1185">Reference proteome</keyword>
<dbReference type="Proteomes" id="UP000288623">
    <property type="component" value="Unassembled WGS sequence"/>
</dbReference>
<comment type="caution">
    <text evidence="1">The sequence shown here is derived from an EMBL/GenBank/DDBJ whole genome shotgun (WGS) entry which is preliminary data.</text>
</comment>
<sequence length="388" mass="46052">MYYEIDQKYVEIIETNLTVDINGLSVPYIKLTARVDYPKARFFEKEDSPQTTLYFVEKPASANWSPLLLKIHHAFYKNYEAMQPTIWKHDTQTLAFMTRPFYSKWVNEEEMIDQHEVYELLLKSLYIHMQHLSTKMRKSLDYLFLDAGIYPMMQEIAFLQLDFDGTTDLSYGEFVPVVPQKSEVELTYLEDRTMARFTFLNEIEVSRKYERRIRGVIQAENRVVQYPYVRQHTPMIELSLRQLRLNVLKYSYKNLNIEREYHLFAQYGFFHALAGFTDIVFLENFTVLSDTVHNDYTTFAIEEMKQFVFNQLKAPIIIFEAPQYEKGKLEALGFTHVPETKYFYLRATEYAGLKVDPIELHDNGQDITRCFDYGPTTVTELNHYIYAD</sequence>
<organism evidence="1 2">
    <name type="scientific">Candidatus Kurthia intestinigallinarum</name>
    <dbReference type="NCBI Taxonomy" id="1562256"/>
    <lineage>
        <taxon>Bacteria</taxon>
        <taxon>Bacillati</taxon>
        <taxon>Bacillota</taxon>
        <taxon>Bacilli</taxon>
        <taxon>Bacillales</taxon>
        <taxon>Caryophanaceae</taxon>
        <taxon>Kurthia</taxon>
    </lineage>
</organism>
<accession>A0A433RXW1</accession>
<evidence type="ECO:0000313" key="2">
    <source>
        <dbReference type="Proteomes" id="UP000288623"/>
    </source>
</evidence>
<evidence type="ECO:0000313" key="1">
    <source>
        <dbReference type="EMBL" id="RUS58112.1"/>
    </source>
</evidence>
<proteinExistence type="predicted"/>
<name>A0A433RXW1_9BACL</name>
<dbReference type="AlphaFoldDB" id="A0A433RXW1"/>
<dbReference type="RefSeq" id="WP_126989453.1">
    <property type="nucleotide sequence ID" value="NZ_JTFC01000008.1"/>
</dbReference>
<protein>
    <submittedName>
        <fullName evidence="1">Uncharacterized protein</fullName>
    </submittedName>
</protein>
<gene>
    <name evidence="1" type="ORF">QI30_02915</name>
</gene>
<dbReference type="EMBL" id="JTFC01000008">
    <property type="protein sequence ID" value="RUS58112.1"/>
    <property type="molecule type" value="Genomic_DNA"/>
</dbReference>
<reference evidence="1 2" key="1">
    <citation type="submission" date="2014-11" db="EMBL/GenBank/DDBJ databases">
        <title>Genome sequence and analysis of novel Kurthia sp.</title>
        <authorList>
            <person name="Lawson J.N."/>
            <person name="Gonzalez J.E."/>
            <person name="Rinauldi L."/>
            <person name="Xuan Z."/>
            <person name="Firman A."/>
            <person name="Shaddox L."/>
            <person name="Trudeau A."/>
            <person name="Shah S."/>
            <person name="Reiman D."/>
        </authorList>
    </citation>
    <scope>NUCLEOTIDE SEQUENCE [LARGE SCALE GENOMIC DNA]</scope>
    <source>
        <strain evidence="1 2">3B1D</strain>
    </source>
</reference>